<dbReference type="Pfam" id="PF02350">
    <property type="entry name" value="Epimerase_2"/>
    <property type="match status" value="1"/>
</dbReference>
<dbReference type="EMBL" id="ATHL01000075">
    <property type="protein sequence ID" value="EQB15887.1"/>
    <property type="molecule type" value="Genomic_DNA"/>
</dbReference>
<evidence type="ECO:0000256" key="3">
    <source>
        <dbReference type="ARBA" id="ARBA00038209"/>
    </source>
</evidence>
<evidence type="ECO:0000259" key="6">
    <source>
        <dbReference type="Pfam" id="PF02350"/>
    </source>
</evidence>
<dbReference type="AlphaFoldDB" id="T0HS53"/>
<dbReference type="Proteomes" id="UP000015527">
    <property type="component" value="Unassembled WGS sequence"/>
</dbReference>
<dbReference type="InterPro" id="IPR029767">
    <property type="entry name" value="WecB-like"/>
</dbReference>
<evidence type="ECO:0000256" key="2">
    <source>
        <dbReference type="ARBA" id="ARBA00036080"/>
    </source>
</evidence>
<dbReference type="NCBIfam" id="TIGR00236">
    <property type="entry name" value="wecB"/>
    <property type="match status" value="1"/>
</dbReference>
<accession>T0HS53</accession>
<organism evidence="7 8">
    <name type="scientific">Novosphingobium lindaniclasticum LE124</name>
    <dbReference type="NCBI Taxonomy" id="1096930"/>
    <lineage>
        <taxon>Bacteria</taxon>
        <taxon>Pseudomonadati</taxon>
        <taxon>Pseudomonadota</taxon>
        <taxon>Alphaproteobacteria</taxon>
        <taxon>Sphingomonadales</taxon>
        <taxon>Sphingomonadaceae</taxon>
        <taxon>Novosphingobium</taxon>
    </lineage>
</organism>
<dbReference type="PANTHER" id="PTHR43174:SF2">
    <property type="entry name" value="UDP-N-ACETYLGLUCOSAMINE 2-EPIMERASE"/>
    <property type="match status" value="1"/>
</dbReference>
<sequence length="388" mass="42094">MPCGMTAPSRTLPARILVVFGTRPEAIKLFPVIHALKADPRFECVVCVSAQHRQMLDQVLEIAGIVPDHDLDVMQPDQTLDALTANLLTGLGKVMDTARPDRVIVQGDTATAMAGALAAYYRKLPVDHVEAGLRSGNIHHPWPEEVNRKIIGGMASLHFAPTETARNALVKENVDPARVHVTGNTVIDALHWVTAEIGHEPSLAAGLAELEARFAGKRIIGVTSHRRENFGEGMEQIATAIRRIAERSDTAVIFPVHLNPNVRKVMNERLSGLDNVALIEPLDYPHFARLLAIAEIMLTDSGGVQEEAPALGKPVLVMRETTERPEGVAAGTAKLVGTSAKTIVSEISTLLDDKEAYEAMARAHNPFGDGQTSRRIVELLADEVRHQA</sequence>
<proteinExistence type="inferred from homology"/>
<dbReference type="EC" id="5.1.3.14" evidence="4"/>
<dbReference type="Gene3D" id="3.40.50.2000">
    <property type="entry name" value="Glycogen Phosphorylase B"/>
    <property type="match status" value="2"/>
</dbReference>
<evidence type="ECO:0000313" key="8">
    <source>
        <dbReference type="Proteomes" id="UP000015527"/>
    </source>
</evidence>
<protein>
    <recommendedName>
        <fullName evidence="4">UDP-N-acetylglucosamine 2-epimerase (non-hydrolyzing)</fullName>
        <ecNumber evidence="4">5.1.3.14</ecNumber>
    </recommendedName>
</protein>
<name>T0HS53_9SPHN</name>
<reference evidence="7 8" key="1">
    <citation type="journal article" date="2013" name="Genome Announc.">
        <title>Genome Sequence of Novosphingobium lindaniclasticum LE124T, Isolated from a Hexachlorocyclohexane Dumpsite.</title>
        <authorList>
            <person name="Saxena A."/>
            <person name="Nayyar N."/>
            <person name="Sangwan N."/>
            <person name="Kumari R."/>
            <person name="Khurana J.P."/>
            <person name="Lal R."/>
        </authorList>
    </citation>
    <scope>NUCLEOTIDE SEQUENCE [LARGE SCALE GENOMIC DNA]</scope>
    <source>
        <strain evidence="7 8">LE124</strain>
    </source>
</reference>
<dbReference type="CDD" id="cd03786">
    <property type="entry name" value="GTB_UDP-GlcNAc_2-Epimerase"/>
    <property type="match status" value="1"/>
</dbReference>
<dbReference type="SUPFAM" id="SSF53756">
    <property type="entry name" value="UDP-Glycosyltransferase/glycogen phosphorylase"/>
    <property type="match status" value="1"/>
</dbReference>
<keyword evidence="8" id="KW-1185">Reference proteome</keyword>
<gene>
    <name evidence="7" type="ORF">L284_10785</name>
</gene>
<dbReference type="InterPro" id="IPR003331">
    <property type="entry name" value="UDP_GlcNAc_Epimerase_2_dom"/>
</dbReference>
<keyword evidence="1 5" id="KW-0413">Isomerase</keyword>
<evidence type="ECO:0000256" key="5">
    <source>
        <dbReference type="RuleBase" id="RU003513"/>
    </source>
</evidence>
<evidence type="ECO:0000256" key="4">
    <source>
        <dbReference type="ARBA" id="ARBA00038858"/>
    </source>
</evidence>
<dbReference type="eggNOG" id="COG0381">
    <property type="taxonomic scope" value="Bacteria"/>
</dbReference>
<comment type="catalytic activity">
    <reaction evidence="2">
        <text>UDP-N-acetyl-alpha-D-glucosamine = UDP-N-acetyl-alpha-D-mannosamine</text>
        <dbReference type="Rhea" id="RHEA:17213"/>
        <dbReference type="ChEBI" id="CHEBI:57705"/>
        <dbReference type="ChEBI" id="CHEBI:68623"/>
        <dbReference type="EC" id="5.1.3.14"/>
    </reaction>
</comment>
<evidence type="ECO:0000256" key="1">
    <source>
        <dbReference type="ARBA" id="ARBA00023235"/>
    </source>
</evidence>
<comment type="caution">
    <text evidence="7">The sequence shown here is derived from an EMBL/GenBank/DDBJ whole genome shotgun (WGS) entry which is preliminary data.</text>
</comment>
<dbReference type="PATRIC" id="fig|1096930.3.peg.2137"/>
<dbReference type="GO" id="GO:0008761">
    <property type="term" value="F:UDP-N-acetylglucosamine 2-epimerase activity"/>
    <property type="evidence" value="ECO:0007669"/>
    <property type="project" value="UniProtKB-EC"/>
</dbReference>
<dbReference type="PANTHER" id="PTHR43174">
    <property type="entry name" value="UDP-N-ACETYLGLUCOSAMINE 2-EPIMERASE"/>
    <property type="match status" value="1"/>
</dbReference>
<comment type="similarity">
    <text evidence="3 5">Belongs to the UDP-N-acetylglucosamine 2-epimerase family.</text>
</comment>
<evidence type="ECO:0000313" key="7">
    <source>
        <dbReference type="EMBL" id="EQB15887.1"/>
    </source>
</evidence>
<feature type="domain" description="UDP-N-acetylglucosamine 2-epimerase" evidence="6">
    <location>
        <begin position="35"/>
        <end position="380"/>
    </location>
</feature>